<dbReference type="Gene3D" id="3.40.50.1820">
    <property type="entry name" value="alpha/beta hydrolase"/>
    <property type="match status" value="1"/>
</dbReference>
<dbReference type="SUPFAM" id="SSF53474">
    <property type="entry name" value="alpha/beta-Hydrolases"/>
    <property type="match status" value="1"/>
</dbReference>
<sequence>MVPLDLAGFWRECGVVLRSLRIPLLLACALAACSRPATTDCPPTATATEAAAPTPPPAPEEEPEPLPPAQVEALTVAADDGHELRLWALLPPADASLAKHRPIVLVHGRTWSAVPDFDLRVDDDLSLSLMHALATRGIPAYAIDLRGYGGTPRDASGWAEPDRAAEDLAAALAYVQTAQGEAPDLLGWSLGSLIAQLTVQRHPQAAHSLILYGYPRDLDLRTPIAKPDGEPARQANTEAAARSDFVTEGTISEAAIAAYVSASLAADPVRTDWRAMHQFDALDPEQVEIPTLVIHGIGDPIAKQLWQAKLFTRMTVPDRQWVVIPNADHAAHLEQPERFMRALLGFLEPRPSP</sequence>
<dbReference type="OrthoDB" id="5492442at2"/>
<proteinExistence type="predicted"/>
<evidence type="ECO:0000256" key="1">
    <source>
        <dbReference type="SAM" id="MobiDB-lite"/>
    </source>
</evidence>
<dbReference type="PANTHER" id="PTHR43194">
    <property type="entry name" value="HYDROLASE ALPHA/BETA FOLD FAMILY"/>
    <property type="match status" value="1"/>
</dbReference>
<dbReference type="InterPro" id="IPR050228">
    <property type="entry name" value="Carboxylesterase_BioH"/>
</dbReference>
<keyword evidence="3" id="KW-0456">Lyase</keyword>
<dbReference type="PANTHER" id="PTHR43194:SF2">
    <property type="entry name" value="PEROXISOMAL MEMBRANE PROTEIN LPX1"/>
    <property type="match status" value="1"/>
</dbReference>
<dbReference type="EC" id="4.2.99.20" evidence="3"/>
<gene>
    <name evidence="3" type="primary">menH_2</name>
    <name evidence="3" type="ORF">ENSA7_34650</name>
</gene>
<organism evidence="3 4">
    <name type="scientific">Enhygromyxa salina</name>
    <dbReference type="NCBI Taxonomy" id="215803"/>
    <lineage>
        <taxon>Bacteria</taxon>
        <taxon>Pseudomonadati</taxon>
        <taxon>Myxococcota</taxon>
        <taxon>Polyangia</taxon>
        <taxon>Nannocystales</taxon>
        <taxon>Nannocystaceae</taxon>
        <taxon>Enhygromyxa</taxon>
    </lineage>
</organism>
<dbReference type="InterPro" id="IPR029058">
    <property type="entry name" value="AB_hydrolase_fold"/>
</dbReference>
<feature type="domain" description="AB hydrolase-1" evidence="2">
    <location>
        <begin position="103"/>
        <end position="341"/>
    </location>
</feature>
<name>A0A2S9YNY4_9BACT</name>
<dbReference type="Proteomes" id="UP000238823">
    <property type="component" value="Unassembled WGS sequence"/>
</dbReference>
<dbReference type="GO" id="GO:0070205">
    <property type="term" value="F:2-succinyl-6-hydroxy-2,4-cyclohexadiene-1-carboxylate synthase activity"/>
    <property type="evidence" value="ECO:0007669"/>
    <property type="project" value="UniProtKB-EC"/>
</dbReference>
<dbReference type="AlphaFoldDB" id="A0A2S9YNY4"/>
<feature type="region of interest" description="Disordered" evidence="1">
    <location>
        <begin position="39"/>
        <end position="66"/>
    </location>
</feature>
<evidence type="ECO:0000313" key="4">
    <source>
        <dbReference type="Proteomes" id="UP000238823"/>
    </source>
</evidence>
<accession>A0A2S9YNY4</accession>
<comment type="caution">
    <text evidence="3">The sequence shown here is derived from an EMBL/GenBank/DDBJ whole genome shotgun (WGS) entry which is preliminary data.</text>
</comment>
<reference evidence="3 4" key="1">
    <citation type="submission" date="2018-03" db="EMBL/GenBank/DDBJ databases">
        <title>Draft Genome Sequences of the Obligatory Marine Myxobacteria Enhygromyxa salina SWB007.</title>
        <authorList>
            <person name="Poehlein A."/>
            <person name="Moghaddam J.A."/>
            <person name="Harms H."/>
            <person name="Alanjari M."/>
            <person name="Koenig G.M."/>
            <person name="Daniel R."/>
            <person name="Schaeberle T.F."/>
        </authorList>
    </citation>
    <scope>NUCLEOTIDE SEQUENCE [LARGE SCALE GENOMIC DNA]</scope>
    <source>
        <strain evidence="3 4">SWB007</strain>
    </source>
</reference>
<protein>
    <submittedName>
        <fullName evidence="3">2-succinyl-6-hydroxy-2, 4-cyclohexadiene-1-carboxylate synthase</fullName>
        <ecNumber evidence="3">4.2.99.20</ecNumber>
    </submittedName>
</protein>
<dbReference type="EMBL" id="PVNL01000066">
    <property type="protein sequence ID" value="PRQ06805.1"/>
    <property type="molecule type" value="Genomic_DNA"/>
</dbReference>
<evidence type="ECO:0000313" key="3">
    <source>
        <dbReference type="EMBL" id="PRQ06805.1"/>
    </source>
</evidence>
<dbReference type="InterPro" id="IPR000073">
    <property type="entry name" value="AB_hydrolase_1"/>
</dbReference>
<feature type="compositionally biased region" description="Low complexity" evidence="1">
    <location>
        <begin position="39"/>
        <end position="52"/>
    </location>
</feature>
<evidence type="ECO:0000259" key="2">
    <source>
        <dbReference type="Pfam" id="PF12697"/>
    </source>
</evidence>
<dbReference type="Pfam" id="PF12697">
    <property type="entry name" value="Abhydrolase_6"/>
    <property type="match status" value="1"/>
</dbReference>